<gene>
    <name evidence="1" type="ORF">SAMN05216236_107151</name>
</gene>
<protein>
    <submittedName>
        <fullName evidence="1">Uncharacterized protein</fullName>
    </submittedName>
</protein>
<keyword evidence="2" id="KW-1185">Reference proteome</keyword>
<evidence type="ECO:0000313" key="1">
    <source>
        <dbReference type="EMBL" id="SFT77757.1"/>
    </source>
</evidence>
<sequence length="43" mass="4550">MNAMFAAFVAMFLIALAAWFGLEQARFSAADKGSGPAVRLDGE</sequence>
<evidence type="ECO:0000313" key="2">
    <source>
        <dbReference type="Proteomes" id="UP000182466"/>
    </source>
</evidence>
<reference evidence="1 2" key="1">
    <citation type="submission" date="2016-10" db="EMBL/GenBank/DDBJ databases">
        <authorList>
            <person name="de Groot N.N."/>
        </authorList>
    </citation>
    <scope>NUCLEOTIDE SEQUENCE [LARGE SCALE GENOMIC DNA]</scope>
    <source>
        <strain evidence="1 2">CGMCC 1.10959</strain>
    </source>
</reference>
<dbReference type="Proteomes" id="UP000182466">
    <property type="component" value="Unassembled WGS sequence"/>
</dbReference>
<name>A0A1I7AS89_9RHOB</name>
<organism evidence="1 2">
    <name type="scientific">Sedimentitalea nanhaiensis</name>
    <dbReference type="NCBI Taxonomy" id="999627"/>
    <lineage>
        <taxon>Bacteria</taxon>
        <taxon>Pseudomonadati</taxon>
        <taxon>Pseudomonadota</taxon>
        <taxon>Alphaproteobacteria</taxon>
        <taxon>Rhodobacterales</taxon>
        <taxon>Paracoccaceae</taxon>
        <taxon>Sedimentitalea</taxon>
    </lineage>
</organism>
<proteinExistence type="predicted"/>
<dbReference type="EMBL" id="FPAW01000007">
    <property type="protein sequence ID" value="SFT77757.1"/>
    <property type="molecule type" value="Genomic_DNA"/>
</dbReference>
<dbReference type="RefSeq" id="WP_281170999.1">
    <property type="nucleotide sequence ID" value="NZ_FPAW01000007.1"/>
</dbReference>
<accession>A0A1I7AS89</accession>
<dbReference type="AlphaFoldDB" id="A0A1I7AS89"/>